<organism evidence="13">
    <name type="scientific">viral metagenome</name>
    <dbReference type="NCBI Taxonomy" id="1070528"/>
    <lineage>
        <taxon>unclassified sequences</taxon>
        <taxon>metagenomes</taxon>
        <taxon>organismal metagenomes</taxon>
    </lineage>
</organism>
<dbReference type="FunFam" id="3.40.50.300:FF:001389">
    <property type="entry name" value="ATP-dependent DNA helicase RecQ"/>
    <property type="match status" value="1"/>
</dbReference>
<keyword evidence="4" id="KW-0378">Hydrolase</keyword>
<dbReference type="GO" id="GO:0009378">
    <property type="term" value="F:four-way junction helicase activity"/>
    <property type="evidence" value="ECO:0007669"/>
    <property type="project" value="TreeGrafter"/>
</dbReference>
<dbReference type="GO" id="GO:0043138">
    <property type="term" value="F:3'-5' DNA helicase activity"/>
    <property type="evidence" value="ECO:0007669"/>
    <property type="project" value="UniProtKB-EC"/>
</dbReference>
<dbReference type="GO" id="GO:0046872">
    <property type="term" value="F:metal ion binding"/>
    <property type="evidence" value="ECO:0007669"/>
    <property type="project" value="UniProtKB-KW"/>
</dbReference>
<evidence type="ECO:0000256" key="5">
    <source>
        <dbReference type="ARBA" id="ARBA00022806"/>
    </source>
</evidence>
<keyword evidence="7" id="KW-0238">DNA-binding</keyword>
<evidence type="ECO:0000256" key="8">
    <source>
        <dbReference type="ARBA" id="ARBA00023235"/>
    </source>
</evidence>
<keyword evidence="2" id="KW-0479">Metal-binding</keyword>
<dbReference type="Gene3D" id="3.40.50.300">
    <property type="entry name" value="P-loop containing nucleotide triphosphate hydrolases"/>
    <property type="match status" value="2"/>
</dbReference>
<feature type="domain" description="Helicase C-terminal" evidence="12">
    <location>
        <begin position="244"/>
        <end position="393"/>
    </location>
</feature>
<dbReference type="EMBL" id="MN740255">
    <property type="protein sequence ID" value="QHT96277.1"/>
    <property type="molecule type" value="Genomic_DNA"/>
</dbReference>
<dbReference type="InterPro" id="IPR011545">
    <property type="entry name" value="DEAD/DEAH_box_helicase_dom"/>
</dbReference>
<dbReference type="GO" id="GO:0016787">
    <property type="term" value="F:hydrolase activity"/>
    <property type="evidence" value="ECO:0007669"/>
    <property type="project" value="UniProtKB-KW"/>
</dbReference>
<dbReference type="GO" id="GO:0005737">
    <property type="term" value="C:cytoplasm"/>
    <property type="evidence" value="ECO:0007669"/>
    <property type="project" value="TreeGrafter"/>
</dbReference>
<dbReference type="SMART" id="SM00490">
    <property type="entry name" value="HELICc"/>
    <property type="match status" value="1"/>
</dbReference>
<dbReference type="InterPro" id="IPR001650">
    <property type="entry name" value="Helicase_C-like"/>
</dbReference>
<comment type="similarity">
    <text evidence="1">Belongs to the helicase family. RecQ subfamily.</text>
</comment>
<keyword evidence="3" id="KW-0547">Nucleotide-binding</keyword>
<evidence type="ECO:0000256" key="7">
    <source>
        <dbReference type="ARBA" id="ARBA00023125"/>
    </source>
</evidence>
<dbReference type="SMART" id="SM00487">
    <property type="entry name" value="DEXDc"/>
    <property type="match status" value="1"/>
</dbReference>
<dbReference type="PANTHER" id="PTHR13710">
    <property type="entry name" value="DNA HELICASE RECQ FAMILY MEMBER"/>
    <property type="match status" value="1"/>
</dbReference>
<dbReference type="PROSITE" id="PS51192">
    <property type="entry name" value="HELICASE_ATP_BIND_1"/>
    <property type="match status" value="1"/>
</dbReference>
<evidence type="ECO:0000256" key="1">
    <source>
        <dbReference type="ARBA" id="ARBA00005446"/>
    </source>
</evidence>
<dbReference type="GO" id="GO:0005524">
    <property type="term" value="F:ATP binding"/>
    <property type="evidence" value="ECO:0007669"/>
    <property type="project" value="UniProtKB-KW"/>
</dbReference>
<dbReference type="NCBIfam" id="TIGR00614">
    <property type="entry name" value="recQ_fam"/>
    <property type="match status" value="1"/>
</dbReference>
<protein>
    <recommendedName>
        <fullName evidence="10">DNA 3'-5' helicase</fullName>
        <ecNumber evidence="10">5.6.2.4</ecNumber>
    </recommendedName>
</protein>
<dbReference type="CDD" id="cd17920">
    <property type="entry name" value="DEXHc_RecQ"/>
    <property type="match status" value="1"/>
</dbReference>
<reference evidence="13" key="1">
    <citation type="journal article" date="2020" name="Nature">
        <title>Giant virus diversity and host interactions through global metagenomics.</title>
        <authorList>
            <person name="Schulz F."/>
            <person name="Roux S."/>
            <person name="Paez-Espino D."/>
            <person name="Jungbluth S."/>
            <person name="Walsh D.A."/>
            <person name="Denef V.J."/>
            <person name="McMahon K.D."/>
            <person name="Konstantinidis K.T."/>
            <person name="Eloe-Fadrosh E.A."/>
            <person name="Kyrpides N.C."/>
            <person name="Woyke T."/>
        </authorList>
    </citation>
    <scope>NUCLEOTIDE SEQUENCE</scope>
    <source>
        <strain evidence="13">GVMAG-M-3300024302-11</strain>
    </source>
</reference>
<dbReference type="InterPro" id="IPR004589">
    <property type="entry name" value="DNA_helicase_ATP-dep_RecQ"/>
</dbReference>
<dbReference type="EC" id="5.6.2.4" evidence="10"/>
<dbReference type="Pfam" id="PF00270">
    <property type="entry name" value="DEAD"/>
    <property type="match status" value="1"/>
</dbReference>
<evidence type="ECO:0000256" key="10">
    <source>
        <dbReference type="ARBA" id="ARBA00034808"/>
    </source>
</evidence>
<feature type="domain" description="Helicase ATP-binding" evidence="11">
    <location>
        <begin position="45"/>
        <end position="215"/>
    </location>
</feature>
<dbReference type="GO" id="GO:0000724">
    <property type="term" value="P:double-strand break repair via homologous recombination"/>
    <property type="evidence" value="ECO:0007669"/>
    <property type="project" value="TreeGrafter"/>
</dbReference>
<accession>A0A6C0IWR1</accession>
<dbReference type="SUPFAM" id="SSF52540">
    <property type="entry name" value="P-loop containing nucleoside triphosphate hydrolases"/>
    <property type="match status" value="1"/>
</dbReference>
<dbReference type="InterPro" id="IPR032284">
    <property type="entry name" value="RecQ_Zn-bd"/>
</dbReference>
<evidence type="ECO:0000256" key="2">
    <source>
        <dbReference type="ARBA" id="ARBA00022723"/>
    </source>
</evidence>
<proteinExistence type="inferred from homology"/>
<dbReference type="GO" id="GO:0005694">
    <property type="term" value="C:chromosome"/>
    <property type="evidence" value="ECO:0007669"/>
    <property type="project" value="TreeGrafter"/>
</dbReference>
<dbReference type="InterPro" id="IPR027417">
    <property type="entry name" value="P-loop_NTPase"/>
</dbReference>
<evidence type="ECO:0000313" key="13">
    <source>
        <dbReference type="EMBL" id="QHT96277.1"/>
    </source>
</evidence>
<name>A0A6C0IWR1_9ZZZZ</name>
<evidence type="ECO:0000259" key="12">
    <source>
        <dbReference type="PROSITE" id="PS51194"/>
    </source>
</evidence>
<evidence type="ECO:0000256" key="6">
    <source>
        <dbReference type="ARBA" id="ARBA00022840"/>
    </source>
</evidence>
<dbReference type="GO" id="GO:0003677">
    <property type="term" value="F:DNA binding"/>
    <property type="evidence" value="ECO:0007669"/>
    <property type="project" value="UniProtKB-KW"/>
</dbReference>
<evidence type="ECO:0000256" key="9">
    <source>
        <dbReference type="ARBA" id="ARBA00034617"/>
    </source>
</evidence>
<keyword evidence="5" id="KW-0347">Helicase</keyword>
<dbReference type="AlphaFoldDB" id="A0A6C0IWR1"/>
<evidence type="ECO:0000256" key="4">
    <source>
        <dbReference type="ARBA" id="ARBA00022801"/>
    </source>
</evidence>
<dbReference type="InterPro" id="IPR014001">
    <property type="entry name" value="Helicase_ATP-bd"/>
</dbReference>
<evidence type="ECO:0000256" key="3">
    <source>
        <dbReference type="ARBA" id="ARBA00022741"/>
    </source>
</evidence>
<dbReference type="PANTHER" id="PTHR13710:SF105">
    <property type="entry name" value="ATP-DEPENDENT DNA HELICASE Q1"/>
    <property type="match status" value="1"/>
</dbReference>
<keyword evidence="6" id="KW-0067">ATP-binding</keyword>
<dbReference type="PROSITE" id="PS51194">
    <property type="entry name" value="HELICASE_CTER"/>
    <property type="match status" value="1"/>
</dbReference>
<dbReference type="Pfam" id="PF16124">
    <property type="entry name" value="RecQ_Zn_bind"/>
    <property type="match status" value="1"/>
</dbReference>
<dbReference type="Pfam" id="PF00271">
    <property type="entry name" value="Helicase_C"/>
    <property type="match status" value="1"/>
</dbReference>
<keyword evidence="8" id="KW-0413">Isomerase</keyword>
<comment type="catalytic activity">
    <reaction evidence="9">
        <text>Couples ATP hydrolysis with the unwinding of duplex DNA by translocating in the 3'-5' direction.</text>
        <dbReference type="EC" id="5.6.2.4"/>
    </reaction>
</comment>
<evidence type="ECO:0000259" key="11">
    <source>
        <dbReference type="PROSITE" id="PS51192"/>
    </source>
</evidence>
<sequence length="502" mass="58551">MILIIPDVYILEYIMKDKYHRRLKKVLEEKWGFPELKPKQMEIIEAIVDKKRDVIGLLPTGYGKSMTFLIPPLITRKVCIIISPLISLMEDQKEKLIERDIPVAALHGNNFNKDKEIFQIIDGEIHIVYMSPEFLIHGDGLELATTLHNDKMLGLFAIDEAHCTSVWGHDFRNDYLQMGIFRENFPKVPILAVTATATFPVVEDIVEYLSLKEPLLVRGDFDRPNLFLKFENSDGIDVKVVESYIEKYITSQPKESEDRIIIYTCSRKDTVELSDEINKKWKKISLAYHAGLSKKMRSMIQTKFSTGEVKIIVSTIAFGMGIDQTVRCVMIFGAPSSIEEYYQQIGRAGRDYKPAETILFFQYKRIKIAESGLSKYTNLKVRQAKAAAYRSMSKLFFLKTCRRKFILEYFGQIPKFFNCHNCDNCLKFTKDVTKKVYKYLIEDDDLYETFKDKDITKLKSMDLITVYDKKVKNSLDFIHWKKIIVTNKINMENMKDKYRIYI</sequence>